<keyword evidence="2" id="KW-0805">Transcription regulation</keyword>
<dbReference type="Pfam" id="PF03965">
    <property type="entry name" value="Penicillinase_R"/>
    <property type="match status" value="1"/>
</dbReference>
<keyword evidence="3" id="KW-0238">DNA-binding</keyword>
<organism evidence="5 6">
    <name type="scientific">Weissella coleopterorum</name>
    <dbReference type="NCBI Taxonomy" id="2714949"/>
    <lineage>
        <taxon>Bacteria</taxon>
        <taxon>Bacillati</taxon>
        <taxon>Bacillota</taxon>
        <taxon>Bacilli</taxon>
        <taxon>Lactobacillales</taxon>
        <taxon>Lactobacillaceae</taxon>
        <taxon>Weissella</taxon>
    </lineage>
</organism>
<dbReference type="AlphaFoldDB" id="A0A6G8B0F3"/>
<accession>A0A6G8B0F3</accession>
<sequence>MPKINSAMSAAELSVMHVIWAQGKIKSRELIDILQQSQTWSDSTIKTLLGRLVKKEILATLRNGKELIYIPTVDEAYITNQYTQDMFSQFCDHHKGEAITNLVQTSPLSQSDIKSMMAILMDRLSDAPAEIECHCLPEQCAHSHT</sequence>
<evidence type="ECO:0000256" key="1">
    <source>
        <dbReference type="ARBA" id="ARBA00011046"/>
    </source>
</evidence>
<gene>
    <name evidence="5" type="ORF">G7084_05040</name>
</gene>
<keyword evidence="6" id="KW-1185">Reference proteome</keyword>
<dbReference type="PIRSF" id="PIRSF019455">
    <property type="entry name" value="CopR_AtkY"/>
    <property type="match status" value="1"/>
</dbReference>
<dbReference type="InterPro" id="IPR014071">
    <property type="entry name" value="Cu_transp_CopY/TcrY"/>
</dbReference>
<proteinExistence type="inferred from homology"/>
<dbReference type="InterPro" id="IPR036388">
    <property type="entry name" value="WH-like_DNA-bd_sf"/>
</dbReference>
<reference evidence="5 6" key="1">
    <citation type="submission" date="2020-03" db="EMBL/GenBank/DDBJ databases">
        <title>Weissella sp. nov., isolated from Cybister lewisianus.</title>
        <authorList>
            <person name="Hyun D.-W."/>
            <person name="Bae J.-W."/>
        </authorList>
    </citation>
    <scope>NUCLEOTIDE SEQUENCE [LARGE SCALE GENOMIC DNA]</scope>
    <source>
        <strain evidence="5 6">HDW19</strain>
    </source>
</reference>
<dbReference type="SUPFAM" id="SSF46785">
    <property type="entry name" value="Winged helix' DNA-binding domain"/>
    <property type="match status" value="1"/>
</dbReference>
<dbReference type="EMBL" id="CP049888">
    <property type="protein sequence ID" value="QIL50736.1"/>
    <property type="molecule type" value="Genomic_DNA"/>
</dbReference>
<evidence type="ECO:0000313" key="6">
    <source>
        <dbReference type="Proteomes" id="UP000500741"/>
    </source>
</evidence>
<dbReference type="RefSeq" id="WP_166010629.1">
    <property type="nucleotide sequence ID" value="NZ_CP049888.1"/>
</dbReference>
<evidence type="ECO:0000313" key="5">
    <source>
        <dbReference type="EMBL" id="QIL50736.1"/>
    </source>
</evidence>
<protein>
    <submittedName>
        <fullName evidence="5">CopY/TcrY family copper transport repressor</fullName>
    </submittedName>
</protein>
<dbReference type="GO" id="GO:0003677">
    <property type="term" value="F:DNA binding"/>
    <property type="evidence" value="ECO:0007669"/>
    <property type="project" value="UniProtKB-KW"/>
</dbReference>
<dbReference type="InterPro" id="IPR036390">
    <property type="entry name" value="WH_DNA-bd_sf"/>
</dbReference>
<evidence type="ECO:0000256" key="4">
    <source>
        <dbReference type="ARBA" id="ARBA00023163"/>
    </source>
</evidence>
<evidence type="ECO:0000256" key="2">
    <source>
        <dbReference type="ARBA" id="ARBA00023015"/>
    </source>
</evidence>
<dbReference type="NCBIfam" id="TIGR02698">
    <property type="entry name" value="CopY_TcrY"/>
    <property type="match status" value="1"/>
</dbReference>
<name>A0A6G8B0F3_9LACO</name>
<dbReference type="Proteomes" id="UP000500741">
    <property type="component" value="Chromosome"/>
</dbReference>
<dbReference type="KEGG" id="wco:G7084_05040"/>
<dbReference type="Gene3D" id="1.10.10.10">
    <property type="entry name" value="Winged helix-like DNA-binding domain superfamily/Winged helix DNA-binding domain"/>
    <property type="match status" value="1"/>
</dbReference>
<dbReference type="InterPro" id="IPR005650">
    <property type="entry name" value="BlaI_family"/>
</dbReference>
<evidence type="ECO:0000256" key="3">
    <source>
        <dbReference type="ARBA" id="ARBA00023125"/>
    </source>
</evidence>
<comment type="similarity">
    <text evidence="1">Belongs to the BlaI transcriptional regulatory family.</text>
</comment>
<dbReference type="GO" id="GO:0045892">
    <property type="term" value="P:negative regulation of DNA-templated transcription"/>
    <property type="evidence" value="ECO:0007669"/>
    <property type="project" value="InterPro"/>
</dbReference>
<keyword evidence="4" id="KW-0804">Transcription</keyword>